<sequence length="118" mass="14196">MNFHAYYITPECNIGFSLFLDIINYTREYFRQVIGIQGVFVNWKTHIGKFELMTKITDSKIIGSFKRGCVAPAEVNPYEVFKTYKKRIYFSVHVRYFFMKPQKYRINHMRPNRIYITG</sequence>
<reference evidence="1 2" key="2">
    <citation type="submission" date="2008-10" db="EMBL/GenBank/DDBJ databases">
        <authorList>
            <person name="Fulton L."/>
            <person name="Clifton S."/>
            <person name="Fulton B."/>
            <person name="Xu J."/>
            <person name="Minx P."/>
            <person name="Pepin K.H."/>
            <person name="Johnson M."/>
            <person name="Thiruvilangam P."/>
            <person name="Bhonagiri V."/>
            <person name="Nash W.E."/>
            <person name="Mardis E.R."/>
            <person name="Wilson R.K."/>
        </authorList>
    </citation>
    <scope>NUCLEOTIDE SEQUENCE [LARGE SCALE GENOMIC DNA]</scope>
    <source>
        <strain evidence="1 2">DSM 17855</strain>
    </source>
</reference>
<dbReference type="AlphaFoldDB" id="B6VSS5"/>
<accession>B6VSS5</accession>
<dbReference type="Proteomes" id="UP000004849">
    <property type="component" value="Unassembled WGS sequence"/>
</dbReference>
<dbReference type="HOGENOM" id="CLU_2077855_0_0_10"/>
<evidence type="ECO:0000313" key="1">
    <source>
        <dbReference type="EMBL" id="EEB27182.1"/>
    </source>
</evidence>
<dbReference type="EMBL" id="ABWZ01000007">
    <property type="protein sequence ID" value="EEB27182.1"/>
    <property type="molecule type" value="Genomic_DNA"/>
</dbReference>
<reference evidence="1 2" key="1">
    <citation type="submission" date="2008-10" db="EMBL/GenBank/DDBJ databases">
        <title>Draft genome sequence of Bacteroides dorei (DSM 17855).</title>
        <authorList>
            <person name="Sudarsanam P."/>
            <person name="Ley R."/>
            <person name="Guruge J."/>
            <person name="Turnbaugh P.J."/>
            <person name="Mahowald M."/>
            <person name="Liep D."/>
            <person name="Gordon J."/>
        </authorList>
    </citation>
    <scope>NUCLEOTIDE SEQUENCE [LARGE SCALE GENOMIC DNA]</scope>
    <source>
        <strain evidence="1 2">DSM 17855</strain>
    </source>
</reference>
<evidence type="ECO:0000313" key="2">
    <source>
        <dbReference type="Proteomes" id="UP000004849"/>
    </source>
</evidence>
<name>B6VSS5_9BACT</name>
<feature type="non-terminal residue" evidence="1">
    <location>
        <position position="118"/>
    </location>
</feature>
<organism evidence="1 2">
    <name type="scientific">Phocaeicola dorei DSM 17855</name>
    <dbReference type="NCBI Taxonomy" id="483217"/>
    <lineage>
        <taxon>Bacteria</taxon>
        <taxon>Pseudomonadati</taxon>
        <taxon>Bacteroidota</taxon>
        <taxon>Bacteroidia</taxon>
        <taxon>Bacteroidales</taxon>
        <taxon>Bacteroidaceae</taxon>
        <taxon>Phocaeicola</taxon>
    </lineage>
</organism>
<protein>
    <submittedName>
        <fullName evidence="1">Uncharacterized protein</fullName>
    </submittedName>
</protein>
<proteinExistence type="predicted"/>
<gene>
    <name evidence="1" type="ORF">BACDOR_00324</name>
</gene>